<dbReference type="Proteomes" id="UP000256405">
    <property type="component" value="Unassembled WGS sequence"/>
</dbReference>
<comment type="caution">
    <text evidence="1">The sequence shown here is derived from an EMBL/GenBank/DDBJ whole genome shotgun (WGS) entry which is preliminary data.</text>
</comment>
<gene>
    <name evidence="1" type="ORF">C8N25_10773</name>
</gene>
<accession>A0A3E0DW85</accession>
<sequence>MRLHKVPIITFIFFGLVAQQVEAQSKNFFELSYDRGPIISNHNDWSDVLIDKIGYAGVDVRIGWRSSKNTYYNYINRYPSYGLGFTTAVNYYSEIGRPMGIYAFGEFPFGKNIFDRKLNFSYYSQIGLGFNMNPYSVETNPINGFVSSAINAHIHFGFKASYQFSELFEVFSSIGTKHYSNGSIKKPNSGINFIPIAIGLRVNLDKEEFNPGAKPDFPLLEKRGYWNIAAYTGLKSYDIGEKTYFRGGLGVNYLWEFSYKYRGGIGLDWFYGAGAHDRYPNENISFSDVNSFAVVGSWEWKLTENLYMPVALGVYLSRAQYNQEVNGFYERIGVRYRMNNNTFVGIQIKAHKAKADFFEFTLGYTIPDKHKKVTGL</sequence>
<name>A0A3E0DW85_9BACT</name>
<dbReference type="InterPro" id="IPR018550">
    <property type="entry name" value="Lipid-A_deacylase-rel"/>
</dbReference>
<dbReference type="AlphaFoldDB" id="A0A3E0DW85"/>
<reference evidence="1 2" key="1">
    <citation type="submission" date="2018-08" db="EMBL/GenBank/DDBJ databases">
        <title>Genomic Encyclopedia of Archaeal and Bacterial Type Strains, Phase II (KMG-II): from individual species to whole genera.</title>
        <authorList>
            <person name="Goeker M."/>
        </authorList>
    </citation>
    <scope>NUCLEOTIDE SEQUENCE [LARGE SCALE GENOMIC DNA]</scope>
    <source>
        <strain evidence="1 2">DSM 15986</strain>
    </source>
</reference>
<dbReference type="Pfam" id="PF09411">
    <property type="entry name" value="PagL"/>
    <property type="match status" value="1"/>
</dbReference>
<evidence type="ECO:0000313" key="1">
    <source>
        <dbReference type="EMBL" id="REG90334.1"/>
    </source>
</evidence>
<organism evidence="1 2">
    <name type="scientific">Algoriphagus antarcticus</name>
    <dbReference type="NCBI Taxonomy" id="238540"/>
    <lineage>
        <taxon>Bacteria</taxon>
        <taxon>Pseudomonadati</taxon>
        <taxon>Bacteroidota</taxon>
        <taxon>Cytophagia</taxon>
        <taxon>Cytophagales</taxon>
        <taxon>Cyclobacteriaceae</taxon>
        <taxon>Algoriphagus</taxon>
    </lineage>
</organism>
<keyword evidence="2" id="KW-1185">Reference proteome</keyword>
<evidence type="ECO:0000313" key="2">
    <source>
        <dbReference type="Proteomes" id="UP000256405"/>
    </source>
</evidence>
<dbReference type="EMBL" id="QUNF01000007">
    <property type="protein sequence ID" value="REG90334.1"/>
    <property type="molecule type" value="Genomic_DNA"/>
</dbReference>
<protein>
    <submittedName>
        <fullName evidence="1">Lipid A 3-O-deacylase PagL</fullName>
    </submittedName>
</protein>
<dbReference type="OrthoDB" id="627554at2"/>
<dbReference type="Gene3D" id="2.40.160.20">
    <property type="match status" value="1"/>
</dbReference>
<proteinExistence type="predicted"/>
<dbReference type="RefSeq" id="WP_086539916.1">
    <property type="nucleotide sequence ID" value="NZ_MSSW01000004.1"/>
</dbReference>